<organism evidence="1 2">
    <name type="scientific">Microvirga vignae</name>
    <dbReference type="NCBI Taxonomy" id="1225564"/>
    <lineage>
        <taxon>Bacteria</taxon>
        <taxon>Pseudomonadati</taxon>
        <taxon>Pseudomonadota</taxon>
        <taxon>Alphaproteobacteria</taxon>
        <taxon>Hyphomicrobiales</taxon>
        <taxon>Methylobacteriaceae</taxon>
        <taxon>Microvirga</taxon>
    </lineage>
</organism>
<dbReference type="EMBL" id="LCYG01000021">
    <property type="protein sequence ID" value="KLK93245.1"/>
    <property type="molecule type" value="Genomic_DNA"/>
</dbReference>
<reference evidence="1 2" key="1">
    <citation type="submission" date="2015-05" db="EMBL/GenBank/DDBJ databases">
        <title>Draft genome sequence of Microvirga vignae strain BR3299, a novel nitrogen fixing bacteria isolated from Brazil semi-aired region.</title>
        <authorList>
            <person name="Zilli J.E."/>
            <person name="Passos S.R."/>
            <person name="Leite J."/>
            <person name="Baldani J.I."/>
            <person name="Xavier G.R."/>
            <person name="Rumjaneck N.G."/>
            <person name="Simoes-Araujo J.L."/>
        </authorList>
    </citation>
    <scope>NUCLEOTIDE SEQUENCE [LARGE SCALE GENOMIC DNA]</scope>
    <source>
        <strain evidence="1 2">BR3299</strain>
    </source>
</reference>
<evidence type="ECO:0000313" key="2">
    <source>
        <dbReference type="Proteomes" id="UP000035489"/>
    </source>
</evidence>
<proteinExistence type="predicted"/>
<accession>A0A0H1RDF9</accession>
<keyword evidence="2" id="KW-1185">Reference proteome</keyword>
<dbReference type="STRING" id="1225564.AA309_09595"/>
<dbReference type="Proteomes" id="UP000035489">
    <property type="component" value="Unassembled WGS sequence"/>
</dbReference>
<gene>
    <name evidence="1" type="ORF">AA309_09595</name>
</gene>
<dbReference type="AlphaFoldDB" id="A0A0H1RDF9"/>
<name>A0A0H1RDF9_9HYPH</name>
<evidence type="ECO:0000313" key="1">
    <source>
        <dbReference type="EMBL" id="KLK93245.1"/>
    </source>
</evidence>
<protein>
    <submittedName>
        <fullName evidence="1">Uncharacterized protein</fullName>
    </submittedName>
</protein>
<comment type="caution">
    <text evidence="1">The sequence shown here is derived from an EMBL/GenBank/DDBJ whole genome shotgun (WGS) entry which is preliminary data.</text>
</comment>
<sequence length="81" mass="9511">MDQAHFRAAGRESRGQFAPRAQRSWLCHLYERLEHGLAFIDLDGASWPLFMEPEDKWYRGGPSRGDSSDPWCRIRMDIWSV</sequence>